<evidence type="ECO:0000256" key="1">
    <source>
        <dbReference type="SAM" id="MobiDB-lite"/>
    </source>
</evidence>
<keyword evidence="2" id="KW-0812">Transmembrane</keyword>
<dbReference type="AlphaFoldDB" id="A0AAD5U2D8"/>
<feature type="transmembrane region" description="Helical" evidence="2">
    <location>
        <begin position="101"/>
        <end position="119"/>
    </location>
</feature>
<gene>
    <name evidence="3" type="ORF">HK099_002521</name>
</gene>
<dbReference type="EMBL" id="JADGJW010000184">
    <property type="protein sequence ID" value="KAJ3222246.1"/>
    <property type="molecule type" value="Genomic_DNA"/>
</dbReference>
<feature type="transmembrane region" description="Helical" evidence="2">
    <location>
        <begin position="206"/>
        <end position="230"/>
    </location>
</feature>
<reference evidence="3" key="1">
    <citation type="submission" date="2020-05" db="EMBL/GenBank/DDBJ databases">
        <title>Phylogenomic resolution of chytrid fungi.</title>
        <authorList>
            <person name="Stajich J.E."/>
            <person name="Amses K."/>
            <person name="Simmons R."/>
            <person name="Seto K."/>
            <person name="Myers J."/>
            <person name="Bonds A."/>
            <person name="Quandt C.A."/>
            <person name="Barry K."/>
            <person name="Liu P."/>
            <person name="Grigoriev I."/>
            <person name="Longcore J.E."/>
            <person name="James T.Y."/>
        </authorList>
    </citation>
    <scope>NUCLEOTIDE SEQUENCE</scope>
    <source>
        <strain evidence="3">JEL0476</strain>
    </source>
</reference>
<evidence type="ECO:0000313" key="3">
    <source>
        <dbReference type="EMBL" id="KAJ3222246.1"/>
    </source>
</evidence>
<feature type="transmembrane region" description="Helical" evidence="2">
    <location>
        <begin position="131"/>
        <end position="151"/>
    </location>
</feature>
<keyword evidence="2" id="KW-1133">Transmembrane helix</keyword>
<sequence length="362" mass="41521">MNNSTPGNLQKLSDLLIATSMVSLTNGVQFSVSFLGLIFALSNGSSIKAENINFKHTRLLKILLNFISIFNAILYTIFSTFEPQDKACYYLSFIAELTHHALYIIIDYLLLFRMIKIVCDPFSKTLKIQTYICWIILLTRTALTIYALYVLQIITNKLTGLCSFSTPEYLVQIYCYLDISIDIYATSAIVYKLYSYTHRKENNRAMYNVLVTNILRCFIVTILNILPLILDAILNYMTYERVFIKLLTKYNAFYCDTKSWYQKKKDDKTSKHIESEGLGTSGNGDLSTFHSRFFNSSIPAKQNSNDNSTVQTFIDPAKIYEPEWYISSVELEELQSEVEQQGMKDSKVSIPPLPEINNRASL</sequence>
<organism evidence="3 4">
    <name type="scientific">Clydaea vesicula</name>
    <dbReference type="NCBI Taxonomy" id="447962"/>
    <lineage>
        <taxon>Eukaryota</taxon>
        <taxon>Fungi</taxon>
        <taxon>Fungi incertae sedis</taxon>
        <taxon>Chytridiomycota</taxon>
        <taxon>Chytridiomycota incertae sedis</taxon>
        <taxon>Chytridiomycetes</taxon>
        <taxon>Lobulomycetales</taxon>
        <taxon>Lobulomycetaceae</taxon>
        <taxon>Clydaea</taxon>
    </lineage>
</organism>
<name>A0AAD5U2D8_9FUNG</name>
<feature type="transmembrane region" description="Helical" evidence="2">
    <location>
        <begin position="62"/>
        <end position="81"/>
    </location>
</feature>
<evidence type="ECO:0000256" key="2">
    <source>
        <dbReference type="SAM" id="Phobius"/>
    </source>
</evidence>
<protein>
    <submittedName>
        <fullName evidence="3">Uncharacterized protein</fullName>
    </submittedName>
</protein>
<keyword evidence="2" id="KW-0472">Membrane</keyword>
<proteinExistence type="predicted"/>
<feature type="transmembrane region" description="Helical" evidence="2">
    <location>
        <begin position="15"/>
        <end position="41"/>
    </location>
</feature>
<dbReference type="Proteomes" id="UP001211065">
    <property type="component" value="Unassembled WGS sequence"/>
</dbReference>
<feature type="transmembrane region" description="Helical" evidence="2">
    <location>
        <begin position="171"/>
        <end position="194"/>
    </location>
</feature>
<feature type="region of interest" description="Disordered" evidence="1">
    <location>
        <begin position="337"/>
        <end position="362"/>
    </location>
</feature>
<comment type="caution">
    <text evidence="3">The sequence shown here is derived from an EMBL/GenBank/DDBJ whole genome shotgun (WGS) entry which is preliminary data.</text>
</comment>
<keyword evidence="4" id="KW-1185">Reference proteome</keyword>
<accession>A0AAD5U2D8</accession>
<evidence type="ECO:0000313" key="4">
    <source>
        <dbReference type="Proteomes" id="UP001211065"/>
    </source>
</evidence>